<dbReference type="GO" id="GO:0008270">
    <property type="term" value="F:zinc ion binding"/>
    <property type="evidence" value="ECO:0007669"/>
    <property type="project" value="UniProtKB-KW"/>
</dbReference>
<reference evidence="7" key="1">
    <citation type="submission" date="2021-02" db="EMBL/GenBank/DDBJ databases">
        <authorList>
            <person name="Dougan E. K."/>
            <person name="Rhodes N."/>
            <person name="Thang M."/>
            <person name="Chan C."/>
        </authorList>
    </citation>
    <scope>NUCLEOTIDE SEQUENCE</scope>
</reference>
<feature type="zinc finger region" description="C3H1-type" evidence="5">
    <location>
        <begin position="448"/>
        <end position="476"/>
    </location>
</feature>
<sequence length="485" mass="52284">MVETELRSSLPGQSLLVPCDRQLKMGSQGLCVSSLVCDVKSQGNTQEMSLDGTSKFEKLLDKSEGLPGRPAKLEQSLAATSKLLPNILEDAAEDPGATEVLQKTVKLQPSRSPPGTLKEALAVLKEAAASVQRAEVTALKVEEGPTKTLKEKVDGEAVSPDVDLDNSLMEASKVDEPSASLHGSAALLEAEVAELRALLETAIQDSGYDEVAPEDERTVKFEGTVDIANVRQWAETFRKFGVVLMLVSGPDEGPWEFVAIETEQGFLAKFLGHAAAGTLPKCVCCVLRVRQAPAGRVLVMAKASGGRDVREVISGWDVVSHVLAYTAVRLVWLDVLPGAYLFLVEEAAGWAADINEVFATQILVAFQHEEVEVTLWPVASAPSALESALTSFPADLTAALRVDASDDEQARPYKVVLCHYYESGWCKYGDRCTYAHGPEQLRLPSKAEAGREPCAYWRSGGHCSNGSCCPFMHEAPGAWPTDSWL</sequence>
<keyword evidence="2" id="KW-0677">Repeat</keyword>
<evidence type="ECO:0000313" key="8">
    <source>
        <dbReference type="Proteomes" id="UP000604046"/>
    </source>
</evidence>
<dbReference type="PANTHER" id="PTHR12547:SF176">
    <property type="entry name" value="C3H1-TYPE DOMAIN-CONTAINING PROTEIN"/>
    <property type="match status" value="1"/>
</dbReference>
<evidence type="ECO:0000259" key="6">
    <source>
        <dbReference type="PROSITE" id="PS50103"/>
    </source>
</evidence>
<feature type="domain" description="C3H1-type" evidence="6">
    <location>
        <begin position="448"/>
        <end position="476"/>
    </location>
</feature>
<name>A0A812KTQ6_9DINO</name>
<proteinExistence type="predicted"/>
<feature type="zinc finger region" description="C3H1-type" evidence="5">
    <location>
        <begin position="412"/>
        <end position="439"/>
    </location>
</feature>
<dbReference type="OrthoDB" id="412653at2759"/>
<dbReference type="InterPro" id="IPR000571">
    <property type="entry name" value="Znf_CCCH"/>
</dbReference>
<dbReference type="GO" id="GO:0003729">
    <property type="term" value="F:mRNA binding"/>
    <property type="evidence" value="ECO:0007669"/>
    <property type="project" value="InterPro"/>
</dbReference>
<evidence type="ECO:0000256" key="5">
    <source>
        <dbReference type="PROSITE-ProRule" id="PRU00723"/>
    </source>
</evidence>
<dbReference type="SUPFAM" id="SSF90229">
    <property type="entry name" value="CCCH zinc finger"/>
    <property type="match status" value="1"/>
</dbReference>
<gene>
    <name evidence="7" type="primary">Zfp36l3</name>
    <name evidence="7" type="ORF">SNAT2548_LOCUS9773</name>
</gene>
<keyword evidence="8" id="KW-1185">Reference proteome</keyword>
<evidence type="ECO:0000256" key="1">
    <source>
        <dbReference type="ARBA" id="ARBA00022723"/>
    </source>
</evidence>
<dbReference type="PANTHER" id="PTHR12547">
    <property type="entry name" value="CCCH ZINC FINGER/TIS11-RELATED"/>
    <property type="match status" value="1"/>
</dbReference>
<organism evidence="7 8">
    <name type="scientific">Symbiodinium natans</name>
    <dbReference type="NCBI Taxonomy" id="878477"/>
    <lineage>
        <taxon>Eukaryota</taxon>
        <taxon>Sar</taxon>
        <taxon>Alveolata</taxon>
        <taxon>Dinophyceae</taxon>
        <taxon>Suessiales</taxon>
        <taxon>Symbiodiniaceae</taxon>
        <taxon>Symbiodinium</taxon>
    </lineage>
</organism>
<dbReference type="PROSITE" id="PS50103">
    <property type="entry name" value="ZF_C3H1"/>
    <property type="match status" value="2"/>
</dbReference>
<dbReference type="SMART" id="SM00356">
    <property type="entry name" value="ZnF_C3H1"/>
    <property type="match status" value="2"/>
</dbReference>
<keyword evidence="4 5" id="KW-0862">Zinc</keyword>
<dbReference type="InterPro" id="IPR045877">
    <property type="entry name" value="ZFP36-like"/>
</dbReference>
<feature type="domain" description="C3H1-type" evidence="6">
    <location>
        <begin position="412"/>
        <end position="439"/>
    </location>
</feature>
<dbReference type="Gene3D" id="4.10.1000.10">
    <property type="entry name" value="Zinc finger, CCCH-type"/>
    <property type="match status" value="1"/>
</dbReference>
<evidence type="ECO:0000256" key="4">
    <source>
        <dbReference type="ARBA" id="ARBA00022833"/>
    </source>
</evidence>
<accession>A0A812KTQ6</accession>
<dbReference type="AlphaFoldDB" id="A0A812KTQ6"/>
<protein>
    <submittedName>
        <fullName evidence="7">Zfp36l3 protein</fullName>
    </submittedName>
</protein>
<keyword evidence="1 5" id="KW-0479">Metal-binding</keyword>
<evidence type="ECO:0000256" key="2">
    <source>
        <dbReference type="ARBA" id="ARBA00022737"/>
    </source>
</evidence>
<keyword evidence="3 5" id="KW-0863">Zinc-finger</keyword>
<comment type="caution">
    <text evidence="7">The sequence shown here is derived from an EMBL/GenBank/DDBJ whole genome shotgun (WGS) entry which is preliminary data.</text>
</comment>
<dbReference type="InterPro" id="IPR036855">
    <property type="entry name" value="Znf_CCCH_sf"/>
</dbReference>
<dbReference type="EMBL" id="CAJNDS010000780">
    <property type="protein sequence ID" value="CAE7233552.1"/>
    <property type="molecule type" value="Genomic_DNA"/>
</dbReference>
<dbReference type="Proteomes" id="UP000604046">
    <property type="component" value="Unassembled WGS sequence"/>
</dbReference>
<dbReference type="Pfam" id="PF00642">
    <property type="entry name" value="zf-CCCH"/>
    <property type="match status" value="1"/>
</dbReference>
<evidence type="ECO:0000256" key="3">
    <source>
        <dbReference type="ARBA" id="ARBA00022771"/>
    </source>
</evidence>
<evidence type="ECO:0000313" key="7">
    <source>
        <dbReference type="EMBL" id="CAE7233552.1"/>
    </source>
</evidence>